<keyword evidence="5" id="KW-1185">Reference proteome</keyword>
<evidence type="ECO:0000313" key="3">
    <source>
        <dbReference type="EMBL" id="PWI76407.1"/>
    </source>
</evidence>
<evidence type="ECO:0000256" key="1">
    <source>
        <dbReference type="SAM" id="MobiDB-lite"/>
    </source>
</evidence>
<reference evidence="3" key="1">
    <citation type="submission" date="2015-05" db="EMBL/GenBank/DDBJ databases">
        <authorList>
            <person name="Wang D.B."/>
            <person name="Wang M."/>
        </authorList>
    </citation>
    <scope>NUCLEOTIDE SEQUENCE</scope>
    <source>
        <strain evidence="3">36-1</strain>
    </source>
</reference>
<evidence type="ECO:0000313" key="5">
    <source>
        <dbReference type="Proteomes" id="UP001287286"/>
    </source>
</evidence>
<evidence type="ECO:0000313" key="4">
    <source>
        <dbReference type="Proteomes" id="UP000245956"/>
    </source>
</evidence>
<feature type="region of interest" description="Disordered" evidence="1">
    <location>
        <begin position="108"/>
        <end position="140"/>
    </location>
</feature>
<proteinExistence type="predicted"/>
<reference evidence="2" key="3">
    <citation type="submission" date="2023-11" db="EMBL/GenBank/DDBJ databases">
        <authorList>
            <person name="Beijen E."/>
            <person name="Ohm R.A."/>
        </authorList>
    </citation>
    <scope>NUCLEOTIDE SEQUENCE</scope>
    <source>
        <strain evidence="2">CBS 150709</strain>
    </source>
</reference>
<gene>
    <name evidence="3" type="ORF">PCL_03601</name>
    <name evidence="2" type="ORF">Purlil1_2415</name>
</gene>
<reference evidence="3 4" key="2">
    <citation type="journal article" date="2016" name="Front. Microbiol.">
        <title>Genome and transcriptome sequences reveal the specific parasitism of the nematophagous Purpureocillium lilacinum 36-1.</title>
        <authorList>
            <person name="Xie J."/>
            <person name="Li S."/>
            <person name="Mo C."/>
            <person name="Xiao X."/>
            <person name="Peng D."/>
            <person name="Wang G."/>
            <person name="Xiao Y."/>
        </authorList>
    </citation>
    <scope>NUCLEOTIDE SEQUENCE [LARGE SCALE GENOMIC DNA]</scope>
    <source>
        <strain evidence="3 4">36-1</strain>
    </source>
</reference>
<accession>A0A2U3EPG6</accession>
<comment type="caution">
    <text evidence="3">The sequence shown here is derived from an EMBL/GenBank/DDBJ whole genome shotgun (WGS) entry which is preliminary data.</text>
</comment>
<dbReference type="Proteomes" id="UP000245956">
    <property type="component" value="Unassembled WGS sequence"/>
</dbReference>
<feature type="region of interest" description="Disordered" evidence="1">
    <location>
        <begin position="55"/>
        <end position="78"/>
    </location>
</feature>
<organism evidence="3 4">
    <name type="scientific">Purpureocillium lilacinum</name>
    <name type="common">Paecilomyces lilacinus</name>
    <dbReference type="NCBI Taxonomy" id="33203"/>
    <lineage>
        <taxon>Eukaryota</taxon>
        <taxon>Fungi</taxon>
        <taxon>Dikarya</taxon>
        <taxon>Ascomycota</taxon>
        <taxon>Pezizomycotina</taxon>
        <taxon>Sordariomycetes</taxon>
        <taxon>Hypocreomycetidae</taxon>
        <taxon>Hypocreales</taxon>
        <taxon>Ophiocordycipitaceae</taxon>
        <taxon>Purpureocillium</taxon>
    </lineage>
</organism>
<dbReference type="AlphaFoldDB" id="A0A2U3EPG6"/>
<protein>
    <submittedName>
        <fullName evidence="3">Uncharacterized protein</fullName>
    </submittedName>
</protein>
<dbReference type="EMBL" id="JAWRVI010000006">
    <property type="protein sequence ID" value="KAK4093258.1"/>
    <property type="molecule type" value="Genomic_DNA"/>
</dbReference>
<evidence type="ECO:0000313" key="2">
    <source>
        <dbReference type="EMBL" id="KAK4093258.1"/>
    </source>
</evidence>
<dbReference type="EMBL" id="LCWV01000001">
    <property type="protein sequence ID" value="PWI76407.1"/>
    <property type="molecule type" value="Genomic_DNA"/>
</dbReference>
<sequence length="140" mass="14502">MAGQGKARQQGPTAPTLGRRSLKCRSIIEVGKSPMPGIGRDSRQRRTTTCDMQHAISTTEHPSTDGHGLTGSGPAGGQTECRLARAAQIAVADDALGIDIDRQSTGWHLSSAQSGRLPGAVRASASTQHAQRLGQAALPA</sequence>
<feature type="region of interest" description="Disordered" evidence="1">
    <location>
        <begin position="1"/>
        <end position="23"/>
    </location>
</feature>
<name>A0A2U3EPG6_PURLI</name>
<reference evidence="2 5" key="4">
    <citation type="journal article" date="2024" name="Microbiol. Resour. Announc.">
        <title>Genome annotations for the ascomycete fungi Trichoderma harzianum, Trichoderma aggressivum, and Purpureocillium lilacinum.</title>
        <authorList>
            <person name="Beijen E.P.W."/>
            <person name="Ohm R.A."/>
        </authorList>
    </citation>
    <scope>NUCLEOTIDE SEQUENCE [LARGE SCALE GENOMIC DNA]</scope>
    <source>
        <strain evidence="2 5">CBS 150709</strain>
    </source>
</reference>
<dbReference type="Proteomes" id="UP001287286">
    <property type="component" value="Unassembled WGS sequence"/>
</dbReference>